<dbReference type="Proteomes" id="UP001239111">
    <property type="component" value="Chromosome 2"/>
</dbReference>
<name>A0ACC2P199_9HYME</name>
<keyword evidence="2" id="KW-1185">Reference proteome</keyword>
<reference evidence="1" key="1">
    <citation type="submission" date="2023-04" db="EMBL/GenBank/DDBJ databases">
        <title>A chromosome-level genome assembly of the parasitoid wasp Eretmocerus hayati.</title>
        <authorList>
            <person name="Zhong Y."/>
            <person name="Liu S."/>
            <person name="Liu Y."/>
        </authorList>
    </citation>
    <scope>NUCLEOTIDE SEQUENCE</scope>
    <source>
        <strain evidence="1">ZJU_SS_LIU_2023</strain>
    </source>
</reference>
<sequence>MASLKSIETIVDATVPISDVLDQFRSMGPADKVVIVPHGEDEEETEYMFHFESSPSSLVVTEAKVREKESNKCQGLPRRVKERLGDRIIAGGITPVSARRARERNVTRKAQTGQTDDQGPEENSGIGDTMEIDVSDMDDEWAREQLGNSPQSPVPP</sequence>
<protein>
    <submittedName>
        <fullName evidence="1">Uncharacterized protein</fullName>
    </submittedName>
</protein>
<proteinExistence type="predicted"/>
<dbReference type="EMBL" id="CM056742">
    <property type="protein sequence ID" value="KAJ8677147.1"/>
    <property type="molecule type" value="Genomic_DNA"/>
</dbReference>
<evidence type="ECO:0000313" key="1">
    <source>
        <dbReference type="EMBL" id="KAJ8677147.1"/>
    </source>
</evidence>
<evidence type="ECO:0000313" key="2">
    <source>
        <dbReference type="Proteomes" id="UP001239111"/>
    </source>
</evidence>
<comment type="caution">
    <text evidence="1">The sequence shown here is derived from an EMBL/GenBank/DDBJ whole genome shotgun (WGS) entry which is preliminary data.</text>
</comment>
<accession>A0ACC2P199</accession>
<gene>
    <name evidence="1" type="ORF">QAD02_012934</name>
</gene>
<organism evidence="1 2">
    <name type="scientific">Eretmocerus hayati</name>
    <dbReference type="NCBI Taxonomy" id="131215"/>
    <lineage>
        <taxon>Eukaryota</taxon>
        <taxon>Metazoa</taxon>
        <taxon>Ecdysozoa</taxon>
        <taxon>Arthropoda</taxon>
        <taxon>Hexapoda</taxon>
        <taxon>Insecta</taxon>
        <taxon>Pterygota</taxon>
        <taxon>Neoptera</taxon>
        <taxon>Endopterygota</taxon>
        <taxon>Hymenoptera</taxon>
        <taxon>Apocrita</taxon>
        <taxon>Proctotrupomorpha</taxon>
        <taxon>Chalcidoidea</taxon>
        <taxon>Aphelinidae</taxon>
        <taxon>Aphelininae</taxon>
        <taxon>Eretmocerus</taxon>
    </lineage>
</organism>